<dbReference type="InterPro" id="IPR036705">
    <property type="entry name" value="Ribosyl_crysJ1_sf"/>
</dbReference>
<feature type="binding site" evidence="1">
    <location>
        <position position="47"/>
    </location>
    <ligand>
        <name>Mg(2+)</name>
        <dbReference type="ChEBI" id="CHEBI:18420"/>
        <label>1</label>
    </ligand>
</feature>
<evidence type="ECO:0000256" key="1">
    <source>
        <dbReference type="PIRSR" id="PIRSR605502-1"/>
    </source>
</evidence>
<comment type="cofactor">
    <cofactor evidence="1">
        <name>Mg(2+)</name>
        <dbReference type="ChEBI" id="CHEBI:18420"/>
    </cofactor>
    <text evidence="1">Binds 2 magnesium ions per subunit.</text>
</comment>
<protein>
    <submittedName>
        <fullName evidence="2">ADP-ribosylhydrolase like 2</fullName>
    </submittedName>
</protein>
<feature type="binding site" evidence="1">
    <location>
        <position position="46"/>
    </location>
    <ligand>
        <name>Mg(2+)</name>
        <dbReference type="ChEBI" id="CHEBI:18420"/>
        <label>1</label>
    </ligand>
</feature>
<feature type="binding site" evidence="1">
    <location>
        <position position="48"/>
    </location>
    <ligand>
        <name>Mg(2+)</name>
        <dbReference type="ChEBI" id="CHEBI:18420"/>
        <label>1</label>
    </ligand>
</feature>
<dbReference type="eggNOG" id="COG1397">
    <property type="taxonomic scope" value="Bacteria"/>
</dbReference>
<keyword evidence="2" id="KW-0378">Hydrolase</keyword>
<dbReference type="Gene3D" id="1.10.4080.10">
    <property type="entry name" value="ADP-ribosylation/Crystallin J1"/>
    <property type="match status" value="1"/>
</dbReference>
<dbReference type="SUPFAM" id="SSF101478">
    <property type="entry name" value="ADP-ribosylglycohydrolase"/>
    <property type="match status" value="1"/>
</dbReference>
<comment type="caution">
    <text evidence="2">The sequence shown here is derived from an EMBL/GenBank/DDBJ whole genome shotgun (WGS) entry which is preliminary data.</text>
</comment>
<keyword evidence="3" id="KW-1185">Reference proteome</keyword>
<dbReference type="Pfam" id="PF03747">
    <property type="entry name" value="ADP_ribosyl_GH"/>
    <property type="match status" value="1"/>
</dbReference>
<reference evidence="2 3" key="1">
    <citation type="submission" date="2007-01" db="EMBL/GenBank/DDBJ databases">
        <authorList>
            <person name="Haygood M."/>
            <person name="Podell S."/>
            <person name="Anderson C."/>
            <person name="Hopkinson B."/>
            <person name="Roe K."/>
            <person name="Barbeau K."/>
            <person name="Gaasterland T."/>
            <person name="Ferriera S."/>
            <person name="Johnson J."/>
            <person name="Kravitz S."/>
            <person name="Beeson K."/>
            <person name="Sutton G."/>
            <person name="Rogers Y.-H."/>
            <person name="Friedman R."/>
            <person name="Frazier M."/>
            <person name="Venter J.C."/>
        </authorList>
    </citation>
    <scope>NUCLEOTIDE SEQUENCE [LARGE SCALE GENOMIC DNA]</scope>
    <source>
        <strain evidence="2 3">ATCC 23134</strain>
    </source>
</reference>
<keyword evidence="1" id="KW-0460">Magnesium</keyword>
<gene>
    <name evidence="2" type="ORF">M23134_02175</name>
</gene>
<dbReference type="GO" id="GO:0016787">
    <property type="term" value="F:hydrolase activity"/>
    <property type="evidence" value="ECO:0007669"/>
    <property type="project" value="UniProtKB-KW"/>
</dbReference>
<dbReference type="InterPro" id="IPR050792">
    <property type="entry name" value="ADP-ribosylglycohydrolase"/>
</dbReference>
<sequence>MLIELAIGDAYGAGFEYVDRQEVVRHNNLSYRQHPKHTGTLPGMYTDDTQMSLAIAELMLSGDAWTPLNIAHRFVEVFKRDPREGYAEGFYHFLRKNTGGGEEFLAHINPTSDKSGAAMRAPVIGLLADKQEVLEKAEIQAAITHCTKDGINAAQASALIVHFFAWEGGKKQDLAPYLKANVKGDWLSRWTGKVRSKGWMSVRAAITAIAQADTMSNLLKNCIAYTGDVDTVAAIALAGASMCKEIKQDLPYWLYGDMENGTYGKAYIETLDAQLKEKYFSN</sequence>
<proteinExistence type="predicted"/>
<evidence type="ECO:0000313" key="3">
    <source>
        <dbReference type="Proteomes" id="UP000004095"/>
    </source>
</evidence>
<dbReference type="InterPro" id="IPR005502">
    <property type="entry name" value="Ribosyl_crysJ1"/>
</dbReference>
<dbReference type="RefSeq" id="WP_004155989.1">
    <property type="nucleotide sequence ID" value="NZ_AAWS01000018.1"/>
</dbReference>
<dbReference type="AlphaFoldDB" id="A1ZNF4"/>
<dbReference type="PANTHER" id="PTHR16222">
    <property type="entry name" value="ADP-RIBOSYLGLYCOHYDROLASE"/>
    <property type="match status" value="1"/>
</dbReference>
<evidence type="ECO:0000313" key="2">
    <source>
        <dbReference type="EMBL" id="EAY28065.1"/>
    </source>
</evidence>
<keyword evidence="1" id="KW-0479">Metal-binding</keyword>
<organism evidence="2 3">
    <name type="scientific">Microscilla marina ATCC 23134</name>
    <dbReference type="NCBI Taxonomy" id="313606"/>
    <lineage>
        <taxon>Bacteria</taxon>
        <taxon>Pseudomonadati</taxon>
        <taxon>Bacteroidota</taxon>
        <taxon>Cytophagia</taxon>
        <taxon>Cytophagales</taxon>
        <taxon>Microscillaceae</taxon>
        <taxon>Microscilla</taxon>
    </lineage>
</organism>
<accession>A1ZNF4</accession>
<dbReference type="Proteomes" id="UP000004095">
    <property type="component" value="Unassembled WGS sequence"/>
</dbReference>
<dbReference type="GO" id="GO:0046872">
    <property type="term" value="F:metal ion binding"/>
    <property type="evidence" value="ECO:0007669"/>
    <property type="project" value="UniProtKB-KW"/>
</dbReference>
<dbReference type="EMBL" id="AAWS01000018">
    <property type="protein sequence ID" value="EAY28065.1"/>
    <property type="molecule type" value="Genomic_DNA"/>
</dbReference>
<dbReference type="PANTHER" id="PTHR16222:SF12">
    <property type="entry name" value="ADP-RIBOSYLGLYCOHYDROLASE-RELATED"/>
    <property type="match status" value="1"/>
</dbReference>
<name>A1ZNF4_MICM2</name>
<dbReference type="OrthoDB" id="9798107at2"/>